<evidence type="ECO:0008006" key="3">
    <source>
        <dbReference type="Google" id="ProtNLM"/>
    </source>
</evidence>
<dbReference type="STRING" id="80876.SAMN05421779_103537"/>
<accession>A0A1N7LSX3</accession>
<evidence type="ECO:0000313" key="1">
    <source>
        <dbReference type="EMBL" id="SIS76940.1"/>
    </source>
</evidence>
<protein>
    <recommendedName>
        <fullName evidence="3">Sulfate transporter</fullName>
    </recommendedName>
</protein>
<sequence length="216" mass="24429">MKMTEEMYRIDRDGNKIATKNIRPQELLEDQLVQALAEQAEKLSLTLAEYKAHAFTEVLTLRDVLRENYQAKRGGKKGNMTLYTFDGSYKVEMAHADRIEFGPDLEVARALIGEYLDSVTTGAGDELRTLISSVFRMGEDRSAKVGDVLSLLRWDIQHPKWVDAMAAIRNSIRVYDRASYIRVYRRDDAGAYHAIPLDLAKVPVASATHYTTTPEA</sequence>
<organism evidence="1 2">
    <name type="scientific">Insolitispirillum peregrinum</name>
    <dbReference type="NCBI Taxonomy" id="80876"/>
    <lineage>
        <taxon>Bacteria</taxon>
        <taxon>Pseudomonadati</taxon>
        <taxon>Pseudomonadota</taxon>
        <taxon>Alphaproteobacteria</taxon>
        <taxon>Rhodospirillales</taxon>
        <taxon>Novispirillaceae</taxon>
        <taxon>Insolitispirillum</taxon>
    </lineage>
</organism>
<dbReference type="InterPro" id="IPR021505">
    <property type="entry name" value="Phage_B3_Orf6"/>
</dbReference>
<gene>
    <name evidence="1" type="ORF">SAMN05421779_103537</name>
</gene>
<name>A0A1N7LSX3_9PROT</name>
<dbReference type="AlphaFoldDB" id="A0A1N7LSX3"/>
<dbReference type="EMBL" id="FTOA01000003">
    <property type="protein sequence ID" value="SIS76940.1"/>
    <property type="molecule type" value="Genomic_DNA"/>
</dbReference>
<proteinExistence type="predicted"/>
<reference evidence="1 2" key="1">
    <citation type="submission" date="2017-01" db="EMBL/GenBank/DDBJ databases">
        <authorList>
            <person name="Mah S.A."/>
            <person name="Swanson W.J."/>
            <person name="Moy G.W."/>
            <person name="Vacquier V.D."/>
        </authorList>
    </citation>
    <scope>NUCLEOTIDE SEQUENCE [LARGE SCALE GENOMIC DNA]</scope>
    <source>
        <strain evidence="1 2">DSM 11589</strain>
    </source>
</reference>
<dbReference type="OrthoDB" id="7554786at2"/>
<dbReference type="Pfam" id="PF11363">
    <property type="entry name" value="DUF3164"/>
    <property type="match status" value="1"/>
</dbReference>
<evidence type="ECO:0000313" key="2">
    <source>
        <dbReference type="Proteomes" id="UP000185678"/>
    </source>
</evidence>
<dbReference type="Proteomes" id="UP000185678">
    <property type="component" value="Unassembled WGS sequence"/>
</dbReference>
<keyword evidence="2" id="KW-1185">Reference proteome</keyword>